<evidence type="ECO:0000256" key="1">
    <source>
        <dbReference type="SAM" id="Phobius"/>
    </source>
</evidence>
<accession>A0A502GWH4</accession>
<keyword evidence="1" id="KW-0812">Transmembrane</keyword>
<sequence length="123" mass="13654">MGEHRNPDLENKAVFTSRSMKFGIPTRVFVAIVVVVAFSSFVCWSYLPKLIGIPVSIVLALVIFIPAYLAHKVDPDAYVLWIRSLWADSRLTTLRSHKRPMLVLVPGPGGEYIAQPTSTGSTR</sequence>
<evidence type="ECO:0000313" key="2">
    <source>
        <dbReference type="EMBL" id="TPG65738.1"/>
    </source>
</evidence>
<dbReference type="EMBL" id="RCZE01000024">
    <property type="protein sequence ID" value="TPG65738.1"/>
    <property type="molecule type" value="Genomic_DNA"/>
</dbReference>
<feature type="transmembrane region" description="Helical" evidence="1">
    <location>
        <begin position="53"/>
        <end position="70"/>
    </location>
</feature>
<feature type="transmembrane region" description="Helical" evidence="1">
    <location>
        <begin position="28"/>
        <end position="47"/>
    </location>
</feature>
<dbReference type="Proteomes" id="UP000317933">
    <property type="component" value="Unassembled WGS sequence"/>
</dbReference>
<evidence type="ECO:0008006" key="4">
    <source>
        <dbReference type="Google" id="ProtNLM"/>
    </source>
</evidence>
<comment type="caution">
    <text evidence="2">The sequence shown here is derived from an EMBL/GenBank/DDBJ whole genome shotgun (WGS) entry which is preliminary data.</text>
</comment>
<dbReference type="AlphaFoldDB" id="A0A502GWH4"/>
<gene>
    <name evidence="2" type="ORF">EAH78_31195</name>
</gene>
<organism evidence="2 3">
    <name type="scientific">Pseudomonas arsenicoxydans</name>
    <dbReference type="NCBI Taxonomy" id="702115"/>
    <lineage>
        <taxon>Bacteria</taxon>
        <taxon>Pseudomonadati</taxon>
        <taxon>Pseudomonadota</taxon>
        <taxon>Gammaproteobacteria</taxon>
        <taxon>Pseudomonadales</taxon>
        <taxon>Pseudomonadaceae</taxon>
        <taxon>Pseudomonas</taxon>
    </lineage>
</organism>
<keyword evidence="1" id="KW-1133">Transmembrane helix</keyword>
<evidence type="ECO:0000313" key="3">
    <source>
        <dbReference type="Proteomes" id="UP000317933"/>
    </source>
</evidence>
<proteinExistence type="predicted"/>
<protein>
    <recommendedName>
        <fullName evidence="4">PrgI family protein</fullName>
    </recommendedName>
</protein>
<reference evidence="2 3" key="1">
    <citation type="journal article" date="2019" name="Environ. Microbiol.">
        <title>Species interactions and distinct microbial communities in high Arctic permafrost affected cryosols are associated with the CH4 and CO2 gas fluxes.</title>
        <authorList>
            <person name="Altshuler I."/>
            <person name="Hamel J."/>
            <person name="Turney S."/>
            <person name="Magnuson E."/>
            <person name="Levesque R."/>
            <person name="Greer C."/>
            <person name="Whyte L.G."/>
        </authorList>
    </citation>
    <scope>NUCLEOTIDE SEQUENCE [LARGE SCALE GENOMIC DNA]</scope>
    <source>
        <strain evidence="2 3">E3</strain>
    </source>
</reference>
<keyword evidence="1" id="KW-0472">Membrane</keyword>
<name>A0A502GWH4_9PSED</name>